<dbReference type="PRINTS" id="PR00411">
    <property type="entry name" value="PNDRDTASEI"/>
</dbReference>
<accession>A0A1L8CTB4</accession>
<evidence type="ECO:0000256" key="2">
    <source>
        <dbReference type="ARBA" id="ARBA00022630"/>
    </source>
</evidence>
<dbReference type="PANTHER" id="PTHR43429:SF3">
    <property type="entry name" value="NITRITE REDUCTASE [NAD(P)H]"/>
    <property type="match status" value="1"/>
</dbReference>
<dbReference type="EMBL" id="BDJK01000009">
    <property type="protein sequence ID" value="GAV22161.1"/>
    <property type="molecule type" value="Genomic_DNA"/>
</dbReference>
<evidence type="ECO:0000256" key="1">
    <source>
        <dbReference type="ARBA" id="ARBA00001974"/>
    </source>
</evidence>
<sequence>MKIVIIGGGIAGVSAATAAREVSDAAEVTLISEENYYPYYRLKLSEYLSGELDEESLLLHPPSWYEERKIKVILGKKVTGARLESRELTLHDGTIIPFDRLVLTTGSYAFKPPVTGSNLAGVYTLRNLEDLKAIRDKAGSAKKAQVIGGGVLGLEVAYYLGKRGIEVGVVEHNDRLLPRQVDQEGSEILANAAKTSGVELYLAKDLDRIEGVERVEKIVFKDGSEIPADMVIFSTGVRPYLEVANMLSLGVNRGIIVNKYMVTSRENIYAAGDVAEFEGQMPGIWPVAMEQGKIAGANAAGASKVYNPIPPQNVLKVFGKTVFSIGTVSGEGVTSRREDQGDNFIKYYYQDGKLVGALLIGDVKLVNEVRKLFS</sequence>
<dbReference type="AlphaFoldDB" id="A0A1L8CTB4"/>
<dbReference type="OrthoDB" id="9807946at2"/>
<dbReference type="RefSeq" id="WP_075858648.1">
    <property type="nucleotide sequence ID" value="NZ_BDJK01000009.1"/>
</dbReference>
<gene>
    <name evidence="6" type="ORF">cpu_06710</name>
</gene>
<dbReference type="PANTHER" id="PTHR43429">
    <property type="entry name" value="PYRIDINE NUCLEOTIDE-DISULFIDE OXIDOREDUCTASE DOMAIN-CONTAINING"/>
    <property type="match status" value="1"/>
</dbReference>
<dbReference type="InterPro" id="IPR041575">
    <property type="entry name" value="Rubredoxin_C"/>
</dbReference>
<dbReference type="InterPro" id="IPR016156">
    <property type="entry name" value="FAD/NAD-linked_Rdtase_dimer_sf"/>
</dbReference>
<keyword evidence="2" id="KW-0285">Flavoprotein</keyword>
<evidence type="ECO:0000259" key="4">
    <source>
        <dbReference type="Pfam" id="PF07992"/>
    </source>
</evidence>
<evidence type="ECO:0000256" key="3">
    <source>
        <dbReference type="ARBA" id="ARBA00022827"/>
    </source>
</evidence>
<dbReference type="SUPFAM" id="SSF51905">
    <property type="entry name" value="FAD/NAD(P)-binding domain"/>
    <property type="match status" value="2"/>
</dbReference>
<dbReference type="InterPro" id="IPR023753">
    <property type="entry name" value="FAD/NAD-binding_dom"/>
</dbReference>
<name>A0A1L8CTB4_9THEO</name>
<dbReference type="InterPro" id="IPR036188">
    <property type="entry name" value="FAD/NAD-bd_sf"/>
</dbReference>
<dbReference type="Pfam" id="PF07992">
    <property type="entry name" value="Pyr_redox_2"/>
    <property type="match status" value="1"/>
</dbReference>
<protein>
    <submittedName>
        <fullName evidence="6">Nitrate reductase</fullName>
    </submittedName>
</protein>
<evidence type="ECO:0000259" key="5">
    <source>
        <dbReference type="Pfam" id="PF18267"/>
    </source>
</evidence>
<evidence type="ECO:0000313" key="6">
    <source>
        <dbReference type="EMBL" id="GAV22161.1"/>
    </source>
</evidence>
<feature type="domain" description="NADH-rubredoxin oxidoreductase C-terminal" evidence="5">
    <location>
        <begin position="311"/>
        <end position="372"/>
    </location>
</feature>
<keyword evidence="7" id="KW-1185">Reference proteome</keyword>
<dbReference type="STRING" id="870242.cpu_06710"/>
<feature type="domain" description="FAD/NAD(P)-binding" evidence="4">
    <location>
        <begin position="1"/>
        <end position="292"/>
    </location>
</feature>
<dbReference type="PRINTS" id="PR00368">
    <property type="entry name" value="FADPNR"/>
</dbReference>
<reference evidence="7" key="1">
    <citation type="submission" date="2016-12" db="EMBL/GenBank/DDBJ databases">
        <title>Draft Genome Sequences od Carboxydothermus pertinax and islandicus, Hydrogenogenic Carboxydotrophic Bacteria.</title>
        <authorList>
            <person name="Fukuyama Y."/>
            <person name="Ohmae K."/>
            <person name="Yoneda Y."/>
            <person name="Yoshida T."/>
            <person name="Sako Y."/>
        </authorList>
    </citation>
    <scope>NUCLEOTIDE SEQUENCE [LARGE SCALE GENOMIC DNA]</scope>
    <source>
        <strain evidence="7">Ug1</strain>
    </source>
</reference>
<evidence type="ECO:0000313" key="7">
    <source>
        <dbReference type="Proteomes" id="UP000187485"/>
    </source>
</evidence>
<proteinExistence type="predicted"/>
<dbReference type="Pfam" id="PF18267">
    <property type="entry name" value="Rubredoxin_C"/>
    <property type="match status" value="1"/>
</dbReference>
<comment type="cofactor">
    <cofactor evidence="1">
        <name>FAD</name>
        <dbReference type="ChEBI" id="CHEBI:57692"/>
    </cofactor>
</comment>
<dbReference type="GO" id="GO:0016491">
    <property type="term" value="F:oxidoreductase activity"/>
    <property type="evidence" value="ECO:0007669"/>
    <property type="project" value="InterPro"/>
</dbReference>
<dbReference type="InterPro" id="IPR050260">
    <property type="entry name" value="FAD-bd_OxRdtase"/>
</dbReference>
<dbReference type="Gene3D" id="3.50.50.60">
    <property type="entry name" value="FAD/NAD(P)-binding domain"/>
    <property type="match status" value="2"/>
</dbReference>
<keyword evidence="3" id="KW-0274">FAD</keyword>
<dbReference type="Gene3D" id="3.30.390.30">
    <property type="match status" value="1"/>
</dbReference>
<comment type="caution">
    <text evidence="6">The sequence shown here is derived from an EMBL/GenBank/DDBJ whole genome shotgun (WGS) entry which is preliminary data.</text>
</comment>
<organism evidence="6 7">
    <name type="scientific">Carboxydothermus pertinax</name>
    <dbReference type="NCBI Taxonomy" id="870242"/>
    <lineage>
        <taxon>Bacteria</taxon>
        <taxon>Bacillati</taxon>
        <taxon>Bacillota</taxon>
        <taxon>Clostridia</taxon>
        <taxon>Thermoanaerobacterales</taxon>
        <taxon>Thermoanaerobacteraceae</taxon>
        <taxon>Carboxydothermus</taxon>
    </lineage>
</organism>
<dbReference type="Proteomes" id="UP000187485">
    <property type="component" value="Unassembled WGS sequence"/>
</dbReference>